<gene>
    <name evidence="1" type="ORF">HLI17_24190</name>
</gene>
<reference evidence="1 2" key="1">
    <citation type="submission" date="2020-04" db="EMBL/GenBank/DDBJ databases">
        <title>Rhizobium bacterial biofertilizers improve the content of phenolic compounds of Lactuca sativa L. under non-saline and saline-stress conditions.</title>
        <authorList>
            <person name="Ayuso-Calles M."/>
            <person name="Garcia-Estevez I."/>
            <person name="Jimenez-Gomez A."/>
            <person name="Flores-Felix J.D."/>
            <person name="Escribano-Bailon M."/>
            <person name="Rivas R."/>
        </authorList>
    </citation>
    <scope>NUCLEOTIDE SEQUENCE [LARGE SCALE GENOMIC DNA]</scope>
    <source>
        <strain evidence="1 2">GPTR02</strain>
    </source>
</reference>
<name>A0A7Y2R8H1_9HYPH</name>
<dbReference type="Proteomes" id="UP000530654">
    <property type="component" value="Unassembled WGS sequence"/>
</dbReference>
<sequence length="327" mass="37256">MLDEWDQIVPASEPGACNVRLADARHPLDFKIGKNFRSKYVFQIDALCTPELKKSVPKLTGIDCTFEPIANDRFRLSITLGDPADFRNFRLMCMGLMLATDNLSPLQSDRGMIVVLDELRRWQDMLRQRRERLLARTEIIGLVGELLFLRDVLVPRFGILSALRCWIGHEGHEQDFTVGGTIFEVKTQIVTADRRIRISSEDQLDPVQGRIFICNQGIAPLPTTDSASDTLNRLAGDIRNLATDYGHSTVDLFEIALLNARYEWKDEYDEEAWILVDRSLYAVTGDFPRIERNDLRAGVELVTYSIRVADCEQYRVNLEETISETAA</sequence>
<evidence type="ECO:0000313" key="1">
    <source>
        <dbReference type="EMBL" id="NNH66342.1"/>
    </source>
</evidence>
<dbReference type="RefSeq" id="WP_170281988.1">
    <property type="nucleotide sequence ID" value="NZ_JABEQY010000024.1"/>
</dbReference>
<protein>
    <submittedName>
        <fullName evidence="1">PD-(D/E)XK motif protein</fullName>
    </submittedName>
</protein>
<accession>A0A7Y2R8H1</accession>
<organism evidence="1 2">
    <name type="scientific">Rhizobium laguerreae</name>
    <dbReference type="NCBI Taxonomy" id="1076926"/>
    <lineage>
        <taxon>Bacteria</taxon>
        <taxon>Pseudomonadati</taxon>
        <taxon>Pseudomonadota</taxon>
        <taxon>Alphaproteobacteria</taxon>
        <taxon>Hyphomicrobiales</taxon>
        <taxon>Rhizobiaceae</taxon>
        <taxon>Rhizobium/Agrobacterium group</taxon>
        <taxon>Rhizobium</taxon>
    </lineage>
</organism>
<dbReference type="InterPro" id="IPR025534">
    <property type="entry name" value="DUF4420"/>
</dbReference>
<dbReference type="Pfam" id="PF14390">
    <property type="entry name" value="DUF4420"/>
    <property type="match status" value="1"/>
</dbReference>
<proteinExistence type="predicted"/>
<dbReference type="EMBL" id="JABEQY010000024">
    <property type="protein sequence ID" value="NNH66342.1"/>
    <property type="molecule type" value="Genomic_DNA"/>
</dbReference>
<dbReference type="AlphaFoldDB" id="A0A7Y2R8H1"/>
<evidence type="ECO:0000313" key="2">
    <source>
        <dbReference type="Proteomes" id="UP000530654"/>
    </source>
</evidence>
<comment type="caution">
    <text evidence="1">The sequence shown here is derived from an EMBL/GenBank/DDBJ whole genome shotgun (WGS) entry which is preliminary data.</text>
</comment>